<dbReference type="Proteomes" id="UP001060085">
    <property type="component" value="Linkage Group LG04"/>
</dbReference>
<accession>A0ACC0B9Q8</accession>
<comment type="caution">
    <text evidence="1">The sequence shown here is derived from an EMBL/GenBank/DDBJ whole genome shotgun (WGS) entry which is preliminary data.</text>
</comment>
<dbReference type="EMBL" id="CM044704">
    <property type="protein sequence ID" value="KAI5669354.1"/>
    <property type="molecule type" value="Genomic_DNA"/>
</dbReference>
<sequence length="355" mass="41258">MVKVKNANVGRGENVKEGGSSRGRTGKGKRASSGVRALERFISVKEAANFEEWTRKIRKIASGYRVDLSDIRGMEIIPNLFNEIGWGSLLIVNELFHPEMIYEFYANLHKGRVQRVGNITHQWVLSRVGGRDISFDDRLPNIILETPDDDIRFYTKNKKCYDPNLYSERRFEEIFTKGEVLKRHDDRNVNKLDAYGRLLHHMISNIIIAKVGHKSSIINMHSFVMLALYKHKRMNFSFMAIKHMLATQSSSSKCLLYGCFLTKVFQYIVLNLVRVDDPIGAGKIYNKHTFKRMGFERNEEGMLVRGRQDESDEDNEDDKENKEQEAMNVDVEEEENKRNDKKKLKKCIMNTCFEM</sequence>
<evidence type="ECO:0000313" key="2">
    <source>
        <dbReference type="Proteomes" id="UP001060085"/>
    </source>
</evidence>
<evidence type="ECO:0000313" key="1">
    <source>
        <dbReference type="EMBL" id="KAI5669354.1"/>
    </source>
</evidence>
<protein>
    <submittedName>
        <fullName evidence="1">Uncharacterized protein</fullName>
    </submittedName>
</protein>
<reference evidence="2" key="1">
    <citation type="journal article" date="2023" name="Nat. Plants">
        <title>Single-cell RNA sequencing provides a high-resolution roadmap for understanding the multicellular compartmentation of specialized metabolism.</title>
        <authorList>
            <person name="Sun S."/>
            <person name="Shen X."/>
            <person name="Li Y."/>
            <person name="Li Y."/>
            <person name="Wang S."/>
            <person name="Li R."/>
            <person name="Zhang H."/>
            <person name="Shen G."/>
            <person name="Guo B."/>
            <person name="Wei J."/>
            <person name="Xu J."/>
            <person name="St-Pierre B."/>
            <person name="Chen S."/>
            <person name="Sun C."/>
        </authorList>
    </citation>
    <scope>NUCLEOTIDE SEQUENCE [LARGE SCALE GENOMIC DNA]</scope>
</reference>
<organism evidence="1 2">
    <name type="scientific">Catharanthus roseus</name>
    <name type="common">Madagascar periwinkle</name>
    <name type="synonym">Vinca rosea</name>
    <dbReference type="NCBI Taxonomy" id="4058"/>
    <lineage>
        <taxon>Eukaryota</taxon>
        <taxon>Viridiplantae</taxon>
        <taxon>Streptophyta</taxon>
        <taxon>Embryophyta</taxon>
        <taxon>Tracheophyta</taxon>
        <taxon>Spermatophyta</taxon>
        <taxon>Magnoliopsida</taxon>
        <taxon>eudicotyledons</taxon>
        <taxon>Gunneridae</taxon>
        <taxon>Pentapetalae</taxon>
        <taxon>asterids</taxon>
        <taxon>lamiids</taxon>
        <taxon>Gentianales</taxon>
        <taxon>Apocynaceae</taxon>
        <taxon>Rauvolfioideae</taxon>
        <taxon>Vinceae</taxon>
        <taxon>Catharanthinae</taxon>
        <taxon>Catharanthus</taxon>
    </lineage>
</organism>
<keyword evidence="2" id="KW-1185">Reference proteome</keyword>
<gene>
    <name evidence="1" type="ORF">M9H77_19207</name>
</gene>
<name>A0ACC0B9Q8_CATRO</name>
<proteinExistence type="predicted"/>